<protein>
    <submittedName>
        <fullName evidence="1">Uncharacterized protein</fullName>
    </submittedName>
</protein>
<dbReference type="EMBL" id="VSRR010115434">
    <property type="protein sequence ID" value="MPC98755.1"/>
    <property type="molecule type" value="Genomic_DNA"/>
</dbReference>
<dbReference type="Proteomes" id="UP000324222">
    <property type="component" value="Unassembled WGS sequence"/>
</dbReference>
<reference evidence="1 2" key="1">
    <citation type="submission" date="2019-05" db="EMBL/GenBank/DDBJ databases">
        <title>Another draft genome of Portunus trituberculatus and its Hox gene families provides insights of decapod evolution.</title>
        <authorList>
            <person name="Jeong J.-H."/>
            <person name="Song I."/>
            <person name="Kim S."/>
            <person name="Choi T."/>
            <person name="Kim D."/>
            <person name="Ryu S."/>
            <person name="Kim W."/>
        </authorList>
    </citation>
    <scope>NUCLEOTIDE SEQUENCE [LARGE SCALE GENOMIC DNA]</scope>
    <source>
        <tissue evidence="1">Muscle</tissue>
    </source>
</reference>
<evidence type="ECO:0000313" key="2">
    <source>
        <dbReference type="Proteomes" id="UP000324222"/>
    </source>
</evidence>
<dbReference type="AlphaFoldDB" id="A0A5B7JW45"/>
<sequence>MKTLRAHRRPRLSRALVPEGCGCAKLPLPLPMRLLLLSVLGRTTRTVRRSRSKAIGDSRLLMC</sequence>
<name>A0A5B7JW45_PORTR</name>
<evidence type="ECO:0000313" key="1">
    <source>
        <dbReference type="EMBL" id="MPC98755.1"/>
    </source>
</evidence>
<accession>A0A5B7JW45</accession>
<organism evidence="1 2">
    <name type="scientific">Portunus trituberculatus</name>
    <name type="common">Swimming crab</name>
    <name type="synonym">Neptunus trituberculatus</name>
    <dbReference type="NCBI Taxonomy" id="210409"/>
    <lineage>
        <taxon>Eukaryota</taxon>
        <taxon>Metazoa</taxon>
        <taxon>Ecdysozoa</taxon>
        <taxon>Arthropoda</taxon>
        <taxon>Crustacea</taxon>
        <taxon>Multicrustacea</taxon>
        <taxon>Malacostraca</taxon>
        <taxon>Eumalacostraca</taxon>
        <taxon>Eucarida</taxon>
        <taxon>Decapoda</taxon>
        <taxon>Pleocyemata</taxon>
        <taxon>Brachyura</taxon>
        <taxon>Eubrachyura</taxon>
        <taxon>Portunoidea</taxon>
        <taxon>Portunidae</taxon>
        <taxon>Portuninae</taxon>
        <taxon>Portunus</taxon>
    </lineage>
</organism>
<gene>
    <name evidence="1" type="ORF">E2C01_094136</name>
</gene>
<comment type="caution">
    <text evidence="1">The sequence shown here is derived from an EMBL/GenBank/DDBJ whole genome shotgun (WGS) entry which is preliminary data.</text>
</comment>
<proteinExistence type="predicted"/>
<keyword evidence="2" id="KW-1185">Reference proteome</keyword>